<sequence>MRTALFRTLSLAGLLAVAAPALADTMGSDAQQIRFVVHGGLTMGGDNLSTVQTDDGKDKIKAGGLFQVGAGILAQAGTLPLAAQLTYNYHADGDSYENGSTSYHRQPIELTFFYTGIENWRLGAGVRKSGSAKFNVKQDGYATVRGTLESDPALILEAGYALSPSAWLSARYVDESYTLKSASVGNASIQGLNEKVDASHAGVFITFAF</sequence>
<accession>A0A1K2HK48</accession>
<evidence type="ECO:0000313" key="3">
    <source>
        <dbReference type="Proteomes" id="UP000186513"/>
    </source>
</evidence>
<reference evidence="2 3" key="1">
    <citation type="submission" date="2016-11" db="EMBL/GenBank/DDBJ databases">
        <authorList>
            <person name="Jaros S."/>
            <person name="Januszkiewicz K."/>
            <person name="Wedrychowicz H."/>
        </authorList>
    </citation>
    <scope>NUCLEOTIDE SEQUENCE [LARGE SCALE GENOMIC DNA]</scope>
    <source>
        <strain evidence="2 3">DSM 18899</strain>
    </source>
</reference>
<name>A0A1K2HK48_9NEIS</name>
<keyword evidence="1" id="KW-0732">Signal</keyword>
<dbReference type="EMBL" id="FPKR01000008">
    <property type="protein sequence ID" value="SFZ77045.1"/>
    <property type="molecule type" value="Genomic_DNA"/>
</dbReference>
<feature type="signal peptide" evidence="1">
    <location>
        <begin position="1"/>
        <end position="23"/>
    </location>
</feature>
<organism evidence="2 3">
    <name type="scientific">Chitinimonas taiwanensis DSM 18899</name>
    <dbReference type="NCBI Taxonomy" id="1121279"/>
    <lineage>
        <taxon>Bacteria</taxon>
        <taxon>Pseudomonadati</taxon>
        <taxon>Pseudomonadota</taxon>
        <taxon>Betaproteobacteria</taxon>
        <taxon>Neisseriales</taxon>
        <taxon>Chitinibacteraceae</taxon>
        <taxon>Chitinimonas</taxon>
    </lineage>
</organism>
<evidence type="ECO:0000313" key="2">
    <source>
        <dbReference type="EMBL" id="SFZ77045.1"/>
    </source>
</evidence>
<dbReference type="Proteomes" id="UP000186513">
    <property type="component" value="Unassembled WGS sequence"/>
</dbReference>
<dbReference type="AlphaFoldDB" id="A0A1K2HK48"/>
<feature type="chain" id="PRO_5012385561" description="Outer membrane protein beta-barrel domain-containing protein" evidence="1">
    <location>
        <begin position="24"/>
        <end position="209"/>
    </location>
</feature>
<dbReference type="OrthoDB" id="5874203at2"/>
<evidence type="ECO:0008006" key="4">
    <source>
        <dbReference type="Google" id="ProtNLM"/>
    </source>
</evidence>
<evidence type="ECO:0000256" key="1">
    <source>
        <dbReference type="SAM" id="SignalP"/>
    </source>
</evidence>
<protein>
    <recommendedName>
        <fullName evidence="4">Outer membrane protein beta-barrel domain-containing protein</fullName>
    </recommendedName>
</protein>
<keyword evidence="3" id="KW-1185">Reference proteome</keyword>
<proteinExistence type="predicted"/>
<dbReference type="RefSeq" id="WP_072428719.1">
    <property type="nucleotide sequence ID" value="NZ_FPKR01000008.1"/>
</dbReference>
<gene>
    <name evidence="2" type="ORF">SAMN02745887_02206</name>
</gene>